<evidence type="ECO:0000313" key="2">
    <source>
        <dbReference type="EMBL" id="MBW0486674.1"/>
    </source>
</evidence>
<evidence type="ECO:0000313" key="3">
    <source>
        <dbReference type="Proteomes" id="UP000765509"/>
    </source>
</evidence>
<protein>
    <submittedName>
        <fullName evidence="2">Uncharacterized protein</fullName>
    </submittedName>
</protein>
<dbReference type="EMBL" id="AVOT02008765">
    <property type="protein sequence ID" value="MBW0486674.1"/>
    <property type="molecule type" value="Genomic_DNA"/>
</dbReference>
<feature type="compositionally biased region" description="Polar residues" evidence="1">
    <location>
        <begin position="54"/>
        <end position="63"/>
    </location>
</feature>
<feature type="region of interest" description="Disordered" evidence="1">
    <location>
        <begin position="54"/>
        <end position="81"/>
    </location>
</feature>
<dbReference type="AlphaFoldDB" id="A0A9Q3CJV4"/>
<dbReference type="Proteomes" id="UP000765509">
    <property type="component" value="Unassembled WGS sequence"/>
</dbReference>
<name>A0A9Q3CJV4_9BASI</name>
<proteinExistence type="predicted"/>
<evidence type="ECO:0000256" key="1">
    <source>
        <dbReference type="SAM" id="MobiDB-lite"/>
    </source>
</evidence>
<accession>A0A9Q3CJV4</accession>
<feature type="region of interest" description="Disordered" evidence="1">
    <location>
        <begin position="155"/>
        <end position="217"/>
    </location>
</feature>
<feature type="non-terminal residue" evidence="2">
    <location>
        <position position="1"/>
    </location>
</feature>
<comment type="caution">
    <text evidence="2">The sequence shown here is derived from an EMBL/GenBank/DDBJ whole genome shotgun (WGS) entry which is preliminary data.</text>
</comment>
<reference evidence="2" key="1">
    <citation type="submission" date="2021-03" db="EMBL/GenBank/DDBJ databases">
        <title>Draft genome sequence of rust myrtle Austropuccinia psidii MF-1, a brazilian biotype.</title>
        <authorList>
            <person name="Quecine M.C."/>
            <person name="Pachon D.M.R."/>
            <person name="Bonatelli M.L."/>
            <person name="Correr F.H."/>
            <person name="Franceschini L.M."/>
            <person name="Leite T.F."/>
            <person name="Margarido G.R.A."/>
            <person name="Almeida C.A."/>
            <person name="Ferrarezi J.A."/>
            <person name="Labate C.A."/>
        </authorList>
    </citation>
    <scope>NUCLEOTIDE SEQUENCE</scope>
    <source>
        <strain evidence="2">MF-1</strain>
    </source>
</reference>
<sequence>MWKGLTALPPHFRIKRRLFTVRNAFLILLLNTLHSKLSKTAFLLVEENYIPLETQSQPNTPVTPSEPEGSKGKGKRHSEGLITAKKWKPIATQRSRKPQNSASIKGKPTLTNFTGNITIINPAVTSKGKFPKSEDNKFVQGTVKEDREAFSIARRPGRGHLGHSGGWQNNEGDNINPAIHTPIQQGPQTTGLDGYGSSSSAPPTPQRFVSMEHGQQE</sequence>
<feature type="compositionally biased region" description="Polar residues" evidence="1">
    <location>
        <begin position="182"/>
        <end position="201"/>
    </location>
</feature>
<gene>
    <name evidence="2" type="ORF">O181_026389</name>
</gene>
<keyword evidence="3" id="KW-1185">Reference proteome</keyword>
<organism evidence="2 3">
    <name type="scientific">Austropuccinia psidii MF-1</name>
    <dbReference type="NCBI Taxonomy" id="1389203"/>
    <lineage>
        <taxon>Eukaryota</taxon>
        <taxon>Fungi</taxon>
        <taxon>Dikarya</taxon>
        <taxon>Basidiomycota</taxon>
        <taxon>Pucciniomycotina</taxon>
        <taxon>Pucciniomycetes</taxon>
        <taxon>Pucciniales</taxon>
        <taxon>Sphaerophragmiaceae</taxon>
        <taxon>Austropuccinia</taxon>
    </lineage>
</organism>